<dbReference type="Gene3D" id="3.40.50.1240">
    <property type="entry name" value="Phosphoglycerate mutase-like"/>
    <property type="match status" value="1"/>
</dbReference>
<dbReference type="OMA" id="CRDFTPP"/>
<keyword evidence="3" id="KW-1185">Reference proteome</keyword>
<dbReference type="InterPro" id="IPR029033">
    <property type="entry name" value="His_PPase_superfam"/>
</dbReference>
<reference evidence="2" key="1">
    <citation type="submission" date="2025-08" db="UniProtKB">
        <authorList>
            <consortium name="Ensembl"/>
        </authorList>
    </citation>
    <scope>IDENTIFICATION</scope>
</reference>
<evidence type="ECO:0000256" key="1">
    <source>
        <dbReference type="ARBA" id="ARBA00022801"/>
    </source>
</evidence>
<dbReference type="PANTHER" id="PTHR46517:SF1">
    <property type="entry name" value="FRUCTOSE-2,6-BISPHOSPHATASE TIGAR"/>
    <property type="match status" value="1"/>
</dbReference>
<dbReference type="GO" id="GO:0045820">
    <property type="term" value="P:negative regulation of glycolytic process"/>
    <property type="evidence" value="ECO:0007669"/>
    <property type="project" value="TreeGrafter"/>
</dbReference>
<dbReference type="GO" id="GO:0005829">
    <property type="term" value="C:cytosol"/>
    <property type="evidence" value="ECO:0007669"/>
    <property type="project" value="TreeGrafter"/>
</dbReference>
<protein>
    <submittedName>
        <fullName evidence="2">TP53 induced glycolysis regulatory phosphatase</fullName>
    </submittedName>
</protein>
<name>A0A8D2JH29_VARKO</name>
<reference evidence="2" key="2">
    <citation type="submission" date="2025-09" db="UniProtKB">
        <authorList>
            <consortium name="Ensembl"/>
        </authorList>
    </citation>
    <scope>IDENTIFICATION</scope>
</reference>
<dbReference type="AlphaFoldDB" id="A0A8D2JH29"/>
<dbReference type="PANTHER" id="PTHR46517">
    <property type="entry name" value="FRUCTOSE-2,6-BISPHOSPHATASE TIGAR"/>
    <property type="match status" value="1"/>
</dbReference>
<dbReference type="Proteomes" id="UP000694545">
    <property type="component" value="Unplaced"/>
</dbReference>
<dbReference type="InterPro" id="IPR051695">
    <property type="entry name" value="Phosphoglycerate_Mutase"/>
</dbReference>
<dbReference type="GO" id="GO:0043456">
    <property type="term" value="P:regulation of pentose-phosphate shunt"/>
    <property type="evidence" value="ECO:0007669"/>
    <property type="project" value="TreeGrafter"/>
</dbReference>
<accession>A0A8D2JH29</accession>
<evidence type="ECO:0000313" key="2">
    <source>
        <dbReference type="Ensembl" id="ENSVKKP00000012118.1"/>
    </source>
</evidence>
<proteinExistence type="predicted"/>
<organism evidence="2 3">
    <name type="scientific">Varanus komodoensis</name>
    <name type="common">Komodo dragon</name>
    <dbReference type="NCBI Taxonomy" id="61221"/>
    <lineage>
        <taxon>Eukaryota</taxon>
        <taxon>Metazoa</taxon>
        <taxon>Chordata</taxon>
        <taxon>Craniata</taxon>
        <taxon>Vertebrata</taxon>
        <taxon>Euteleostomi</taxon>
        <taxon>Lepidosauria</taxon>
        <taxon>Squamata</taxon>
        <taxon>Bifurcata</taxon>
        <taxon>Unidentata</taxon>
        <taxon>Episquamata</taxon>
        <taxon>Toxicofera</taxon>
        <taxon>Anguimorpha</taxon>
        <taxon>Paleoanguimorpha</taxon>
        <taxon>Varanoidea</taxon>
        <taxon>Varanidae</taxon>
        <taxon>Varanus</taxon>
    </lineage>
</organism>
<dbReference type="SUPFAM" id="SSF53254">
    <property type="entry name" value="Phosphoglycerate mutase-like"/>
    <property type="match status" value="1"/>
</dbReference>
<sequence length="198" mass="22334">MHHTLYLIRIIVIKYATIFLQKYGVAEGKPLSDLKFMAKVSGEQCPYFTPAGGETLDEIKARGKDFFEYLCYLVAHEACLEKQTCPVAEESCFTSLTNYRDGLEDHADSDGTAEMLDASILVVSHGAFMRSWIDYLVSDLGCTLPSTLTKTELFSVSPNTGISRFIIKLDMREGIKPRIHCIYLNRVDHLHDKTADRI</sequence>
<keyword evidence="1" id="KW-0378">Hydrolase</keyword>
<dbReference type="GO" id="GO:0004331">
    <property type="term" value="F:fructose-2,6-bisphosphate 2-phosphatase activity"/>
    <property type="evidence" value="ECO:0007669"/>
    <property type="project" value="TreeGrafter"/>
</dbReference>
<evidence type="ECO:0000313" key="3">
    <source>
        <dbReference type="Proteomes" id="UP000694545"/>
    </source>
</evidence>
<dbReference type="Ensembl" id="ENSVKKT00000012405.1">
    <property type="protein sequence ID" value="ENSVKKP00000012118.1"/>
    <property type="gene ID" value="ENSVKKG00000008424.1"/>
</dbReference>